<proteinExistence type="predicted"/>
<dbReference type="AlphaFoldDB" id="A0A061BFH6"/>
<reference evidence="2" key="1">
    <citation type="journal article" date="2014" name="Genome Announc.">
        <title>Draft genome sequence of Rhodosporidium toruloides CECT1137, an oleaginous yeast of biotechnological interest.</title>
        <authorList>
            <person name="Morin N."/>
            <person name="Calcas X."/>
            <person name="Devillers H."/>
            <person name="Durrens P."/>
            <person name="Sherman D.J."/>
            <person name="Nicaud J.-M."/>
            <person name="Neuveglise C."/>
        </authorList>
    </citation>
    <scope>NUCLEOTIDE SEQUENCE</scope>
    <source>
        <strain evidence="2">CECT1137</strain>
    </source>
</reference>
<sequence length="242" mass="27209">MPSHPHSPASPTSPRLDDDDIARQGRQLKPVDTQSSAGSDSVASQKSRASILSRFSHPSASSLHHAVSRGHHKVHPHYDEHYELPRIKDPIHLCETAISLVLSHPGPPIEVMKKELLPKLYHSAYQHRVNCREHGLNDLLKVVERFRTRFSQVKVKFRSHLMDMDGTATMHAAAIGLNYDITARPHYDPTVHSNKHEIEDKKCASVCVMKIYEGRIAQSDLVVDTKEFQMDAHGPELSCSIM</sequence>
<accession>A0A061BFH6</accession>
<feature type="compositionally biased region" description="Low complexity" evidence="1">
    <location>
        <begin position="1"/>
        <end position="14"/>
    </location>
</feature>
<organism evidence="2">
    <name type="scientific">Rhodotorula toruloides</name>
    <name type="common">Yeast</name>
    <name type="synonym">Rhodosporidium toruloides</name>
    <dbReference type="NCBI Taxonomy" id="5286"/>
    <lineage>
        <taxon>Eukaryota</taxon>
        <taxon>Fungi</taxon>
        <taxon>Dikarya</taxon>
        <taxon>Basidiomycota</taxon>
        <taxon>Pucciniomycotina</taxon>
        <taxon>Microbotryomycetes</taxon>
        <taxon>Sporidiobolales</taxon>
        <taxon>Sporidiobolaceae</taxon>
        <taxon>Rhodotorula</taxon>
    </lineage>
</organism>
<dbReference type="OrthoDB" id="2537341at2759"/>
<protein>
    <submittedName>
        <fullName evidence="2">RHTO0S16e01134g1_1</fullName>
    </submittedName>
</protein>
<evidence type="ECO:0000256" key="1">
    <source>
        <dbReference type="SAM" id="MobiDB-lite"/>
    </source>
</evidence>
<feature type="compositionally biased region" description="Polar residues" evidence="1">
    <location>
        <begin position="32"/>
        <end position="50"/>
    </location>
</feature>
<gene>
    <name evidence="2" type="ORF">RHTO0S_16e01134g</name>
</gene>
<feature type="region of interest" description="Disordered" evidence="1">
    <location>
        <begin position="1"/>
        <end position="50"/>
    </location>
</feature>
<evidence type="ECO:0000313" key="2">
    <source>
        <dbReference type="EMBL" id="CDR48095.1"/>
    </source>
</evidence>
<dbReference type="EMBL" id="LK052951">
    <property type="protein sequence ID" value="CDR48095.1"/>
    <property type="molecule type" value="Genomic_DNA"/>
</dbReference>
<name>A0A061BFH6_RHOTO</name>